<feature type="transmembrane region" description="Helical" evidence="1">
    <location>
        <begin position="80"/>
        <end position="103"/>
    </location>
</feature>
<dbReference type="InterPro" id="IPR007313">
    <property type="entry name" value="FxsA"/>
</dbReference>
<dbReference type="RefSeq" id="WP_171095929.1">
    <property type="nucleotide sequence ID" value="NZ_CP053069.1"/>
</dbReference>
<evidence type="ECO:0000313" key="3">
    <source>
        <dbReference type="Proteomes" id="UP000501534"/>
    </source>
</evidence>
<dbReference type="KEGG" id="uru:DSM104443_04218"/>
<dbReference type="AlphaFoldDB" id="A0A6M4H3K6"/>
<dbReference type="PANTHER" id="PTHR35335">
    <property type="entry name" value="UPF0716 PROTEIN FXSA"/>
    <property type="match status" value="1"/>
</dbReference>
<proteinExistence type="predicted"/>
<dbReference type="Proteomes" id="UP000501534">
    <property type="component" value="Chromosome"/>
</dbReference>
<keyword evidence="3" id="KW-1185">Reference proteome</keyword>
<sequence length="132" mass="14291">MKRLLLLSILLGFPLLEATVLVRLSSGGHAWWVVAWCVLAACAGVALLKEARFALVARLAAAFSEGRFNIAALVESARTVLAGLLLIFPGVVSDFIALTLLLLPIPRPIVERSTPYPPSRATIIDGEFRRSR</sequence>
<feature type="transmembrane region" description="Helical" evidence="1">
    <location>
        <begin position="28"/>
        <end position="48"/>
    </location>
</feature>
<dbReference type="Pfam" id="PF04186">
    <property type="entry name" value="FxsA"/>
    <property type="match status" value="1"/>
</dbReference>
<evidence type="ECO:0000256" key="1">
    <source>
        <dbReference type="SAM" id="Phobius"/>
    </source>
</evidence>
<reference evidence="2 3" key="1">
    <citation type="submission" date="2020-04" db="EMBL/GenBank/DDBJ databases">
        <title>Usitatibacter rugosus gen. nov., sp. nov. and Usitatibacter palustris sp. nov., novel members of Usitatibacteraceae fam. nov. within the order Nitrosomonadales isolated from soil.</title>
        <authorList>
            <person name="Huber K.J."/>
            <person name="Neumann-Schaal M."/>
            <person name="Geppert A."/>
            <person name="Luckner M."/>
            <person name="Wanner G."/>
            <person name="Overmann J."/>
        </authorList>
    </citation>
    <scope>NUCLEOTIDE SEQUENCE [LARGE SCALE GENOMIC DNA]</scope>
    <source>
        <strain evidence="2 3">0125_3</strain>
    </source>
</reference>
<organism evidence="2 3">
    <name type="scientific">Usitatibacter rugosus</name>
    <dbReference type="NCBI Taxonomy" id="2732067"/>
    <lineage>
        <taxon>Bacteria</taxon>
        <taxon>Pseudomonadati</taxon>
        <taxon>Pseudomonadota</taxon>
        <taxon>Betaproteobacteria</taxon>
        <taxon>Nitrosomonadales</taxon>
        <taxon>Usitatibacteraceae</taxon>
        <taxon>Usitatibacter</taxon>
    </lineage>
</organism>
<dbReference type="GO" id="GO:0016020">
    <property type="term" value="C:membrane"/>
    <property type="evidence" value="ECO:0007669"/>
    <property type="project" value="InterPro"/>
</dbReference>
<keyword evidence="1" id="KW-0472">Membrane</keyword>
<evidence type="ECO:0000313" key="2">
    <source>
        <dbReference type="EMBL" id="QJR13124.1"/>
    </source>
</evidence>
<name>A0A6M4H3K6_9PROT</name>
<dbReference type="NCBIfam" id="NF008528">
    <property type="entry name" value="PRK11463.1-2"/>
    <property type="match status" value="1"/>
</dbReference>
<keyword evidence="1" id="KW-1133">Transmembrane helix</keyword>
<gene>
    <name evidence="2" type="ORF">DSM104443_04218</name>
</gene>
<keyword evidence="1" id="KW-0812">Transmembrane</keyword>
<dbReference type="EMBL" id="CP053069">
    <property type="protein sequence ID" value="QJR13124.1"/>
    <property type="molecule type" value="Genomic_DNA"/>
</dbReference>
<accession>A0A6M4H3K6</accession>
<dbReference type="PANTHER" id="PTHR35335:SF1">
    <property type="entry name" value="UPF0716 PROTEIN FXSA"/>
    <property type="match status" value="1"/>
</dbReference>
<protein>
    <submittedName>
        <fullName evidence="2">Uncharacterized protein</fullName>
    </submittedName>
</protein>